<evidence type="ECO:0008006" key="4">
    <source>
        <dbReference type="Google" id="ProtNLM"/>
    </source>
</evidence>
<protein>
    <recommendedName>
        <fullName evidence="4">DUF1275 domain-containing protein</fullName>
    </recommendedName>
</protein>
<dbReference type="RefSeq" id="WP_203923923.1">
    <property type="nucleotide sequence ID" value="NZ_BONZ01000098.1"/>
</dbReference>
<dbReference type="AlphaFoldDB" id="A0A8J3R347"/>
<dbReference type="EMBL" id="BONZ01000098">
    <property type="protein sequence ID" value="GIH20495.1"/>
    <property type="molecule type" value="Genomic_DNA"/>
</dbReference>
<evidence type="ECO:0000313" key="3">
    <source>
        <dbReference type="Proteomes" id="UP000642748"/>
    </source>
</evidence>
<keyword evidence="1" id="KW-0812">Transmembrane</keyword>
<dbReference type="Pfam" id="PF06912">
    <property type="entry name" value="DUF1275"/>
    <property type="match status" value="1"/>
</dbReference>
<feature type="transmembrane region" description="Helical" evidence="1">
    <location>
        <begin position="105"/>
        <end position="127"/>
    </location>
</feature>
<comment type="caution">
    <text evidence="2">The sequence shown here is derived from an EMBL/GenBank/DDBJ whole genome shotgun (WGS) entry which is preliminary data.</text>
</comment>
<reference evidence="2" key="1">
    <citation type="submission" date="2021-01" db="EMBL/GenBank/DDBJ databases">
        <title>Whole genome shotgun sequence of Rugosimonospora africana NBRC 104875.</title>
        <authorList>
            <person name="Komaki H."/>
            <person name="Tamura T."/>
        </authorList>
    </citation>
    <scope>NUCLEOTIDE SEQUENCE</scope>
    <source>
        <strain evidence="2">NBRC 104875</strain>
    </source>
</reference>
<evidence type="ECO:0000313" key="2">
    <source>
        <dbReference type="EMBL" id="GIH20495.1"/>
    </source>
</evidence>
<feature type="transmembrane region" description="Helical" evidence="1">
    <location>
        <begin position="139"/>
        <end position="156"/>
    </location>
</feature>
<evidence type="ECO:0000256" key="1">
    <source>
        <dbReference type="SAM" id="Phobius"/>
    </source>
</evidence>
<accession>A0A8J3R347</accession>
<feature type="transmembrane region" description="Helical" evidence="1">
    <location>
        <begin position="218"/>
        <end position="235"/>
    </location>
</feature>
<proteinExistence type="predicted"/>
<dbReference type="PANTHER" id="PTHR37314:SF4">
    <property type="entry name" value="UPF0700 TRANSMEMBRANE PROTEIN YOAK"/>
    <property type="match status" value="1"/>
</dbReference>
<organism evidence="2 3">
    <name type="scientific">Rugosimonospora africana</name>
    <dbReference type="NCBI Taxonomy" id="556532"/>
    <lineage>
        <taxon>Bacteria</taxon>
        <taxon>Bacillati</taxon>
        <taxon>Actinomycetota</taxon>
        <taxon>Actinomycetes</taxon>
        <taxon>Micromonosporales</taxon>
        <taxon>Micromonosporaceae</taxon>
        <taxon>Rugosimonospora</taxon>
    </lineage>
</organism>
<keyword evidence="3" id="KW-1185">Reference proteome</keyword>
<gene>
    <name evidence="2" type="ORF">Raf01_86670</name>
</gene>
<keyword evidence="1" id="KW-0472">Membrane</keyword>
<sequence>MTQTPAKDATLDAAPVPSAIRVRDGLMIALTLLTGAADATTFIKLGGVFTSVMTGNMVLMGMSIGRGDVAEFGHAALAVACYIVGTFAGSHIVGKPRPDDRIWPAALTGALLVEFALFFAVACGWWAGHSAPSGALQTILLVLSTLAMGLQSSAILRLNVSGLSTTYLTGTLTTVVHALVSHRRLRGNGRSVGILCALVLGAALGGLLGTQAPVLSPLVPLVVLAVVLITARVVLEG</sequence>
<feature type="transmembrane region" description="Helical" evidence="1">
    <location>
        <begin position="72"/>
        <end position="93"/>
    </location>
</feature>
<name>A0A8J3R347_9ACTN</name>
<dbReference type="InterPro" id="IPR010699">
    <property type="entry name" value="DUF1275"/>
</dbReference>
<dbReference type="PANTHER" id="PTHR37314">
    <property type="entry name" value="SLR0142 PROTEIN"/>
    <property type="match status" value="1"/>
</dbReference>
<feature type="transmembrane region" description="Helical" evidence="1">
    <location>
        <begin position="192"/>
        <end position="212"/>
    </location>
</feature>
<dbReference type="Proteomes" id="UP000642748">
    <property type="component" value="Unassembled WGS sequence"/>
</dbReference>
<keyword evidence="1" id="KW-1133">Transmembrane helix</keyword>